<dbReference type="PIRSF" id="PIRSF016789">
    <property type="entry name" value="DUF454"/>
    <property type="match status" value="1"/>
</dbReference>
<organism evidence="2 3">
    <name type="scientific">Gracilibacillus ureilyticus</name>
    <dbReference type="NCBI Taxonomy" id="531814"/>
    <lineage>
        <taxon>Bacteria</taxon>
        <taxon>Bacillati</taxon>
        <taxon>Bacillota</taxon>
        <taxon>Bacilli</taxon>
        <taxon>Bacillales</taxon>
        <taxon>Bacillaceae</taxon>
        <taxon>Gracilibacillus</taxon>
    </lineage>
</organism>
<dbReference type="PANTHER" id="PTHR35813:SF1">
    <property type="entry name" value="INNER MEMBRANE PROTEIN YBAN"/>
    <property type="match status" value="1"/>
</dbReference>
<dbReference type="Pfam" id="PF04304">
    <property type="entry name" value="DUF454"/>
    <property type="match status" value="1"/>
</dbReference>
<keyword evidence="3" id="KW-1185">Reference proteome</keyword>
<dbReference type="EMBL" id="FOGL01000010">
    <property type="protein sequence ID" value="SER78327.1"/>
    <property type="molecule type" value="Genomic_DNA"/>
</dbReference>
<keyword evidence="1" id="KW-0812">Transmembrane</keyword>
<feature type="transmembrane region" description="Helical" evidence="1">
    <location>
        <begin position="76"/>
        <end position="96"/>
    </location>
</feature>
<gene>
    <name evidence="2" type="ORF">SAMN04487944_11027</name>
</gene>
<evidence type="ECO:0000256" key="1">
    <source>
        <dbReference type="SAM" id="Phobius"/>
    </source>
</evidence>
<keyword evidence="1" id="KW-1133">Transmembrane helix</keyword>
<evidence type="ECO:0008006" key="4">
    <source>
        <dbReference type="Google" id="ProtNLM"/>
    </source>
</evidence>
<name>A0A1H9S018_9BACI</name>
<feature type="transmembrane region" description="Helical" evidence="1">
    <location>
        <begin position="102"/>
        <end position="121"/>
    </location>
</feature>
<dbReference type="STRING" id="531814.SAMN04487944_11027"/>
<protein>
    <recommendedName>
        <fullName evidence="4">Inner membrane protein</fullName>
    </recommendedName>
</protein>
<dbReference type="Proteomes" id="UP000199687">
    <property type="component" value="Unassembled WGS sequence"/>
</dbReference>
<keyword evidence="1" id="KW-0472">Membrane</keyword>
<reference evidence="2 3" key="1">
    <citation type="submission" date="2016-10" db="EMBL/GenBank/DDBJ databases">
        <authorList>
            <person name="de Groot N.N."/>
        </authorList>
    </citation>
    <scope>NUCLEOTIDE SEQUENCE [LARGE SCALE GENOMIC DNA]</scope>
    <source>
        <strain evidence="2 3">CGMCC 1.7727</strain>
    </source>
</reference>
<dbReference type="InterPro" id="IPR007401">
    <property type="entry name" value="DUF454"/>
</dbReference>
<dbReference type="AlphaFoldDB" id="A0A1H9S018"/>
<feature type="transmembrane region" description="Helical" evidence="1">
    <location>
        <begin position="35"/>
        <end position="55"/>
    </location>
</feature>
<proteinExistence type="predicted"/>
<sequence length="126" mass="14035">MFNIRRILWLTGGLTSLIVGLIGIIVPILPTTPLIILAAFCFGKSSPTLHNWLVTNRYFGHYITDYQKGLGVPLRIKLFAILVVWVSVIFTLLIIPLLFVKVFMLIVAASVTVFILTSPLLKSKNP</sequence>
<evidence type="ECO:0000313" key="3">
    <source>
        <dbReference type="Proteomes" id="UP000199687"/>
    </source>
</evidence>
<accession>A0A1H9S018</accession>
<evidence type="ECO:0000313" key="2">
    <source>
        <dbReference type="EMBL" id="SER78327.1"/>
    </source>
</evidence>
<dbReference type="GO" id="GO:0005886">
    <property type="term" value="C:plasma membrane"/>
    <property type="evidence" value="ECO:0007669"/>
    <property type="project" value="TreeGrafter"/>
</dbReference>
<feature type="transmembrane region" description="Helical" evidence="1">
    <location>
        <begin position="7"/>
        <end position="29"/>
    </location>
</feature>
<dbReference type="PANTHER" id="PTHR35813">
    <property type="entry name" value="INNER MEMBRANE PROTEIN YBAN"/>
    <property type="match status" value="1"/>
</dbReference>
<dbReference type="OrthoDB" id="345900at2"/>